<reference evidence="3" key="1">
    <citation type="journal article" date="2013" name="Nat. Genet.">
        <title>The duck genome and transcriptome provide insight into an avian influenza virus reservoir species.</title>
        <authorList>
            <person name="Huang Y."/>
            <person name="Li Y."/>
            <person name="Burt D.W."/>
            <person name="Chen H."/>
            <person name="Zhang Y."/>
            <person name="Qian W."/>
            <person name="Kim H."/>
            <person name="Gan S."/>
            <person name="Zhao Y."/>
            <person name="Li J."/>
            <person name="Yi K."/>
            <person name="Feng H."/>
            <person name="Zhu P."/>
            <person name="Li B."/>
            <person name="Liu Q."/>
            <person name="Fairley S."/>
            <person name="Magor K.E."/>
            <person name="Du Z."/>
            <person name="Hu X."/>
            <person name="Goodman L."/>
            <person name="Tafer H."/>
            <person name="Vignal A."/>
            <person name="Lee T."/>
            <person name="Kim K.W."/>
            <person name="Sheng Z."/>
            <person name="An Y."/>
            <person name="Searle S."/>
            <person name="Herrero J."/>
            <person name="Groenen M.A."/>
            <person name="Crooijmans R.P."/>
            <person name="Faraut T."/>
            <person name="Cai Q."/>
            <person name="Webster R.G."/>
            <person name="Aldridge J.R."/>
            <person name="Warren W.C."/>
            <person name="Bartschat S."/>
            <person name="Kehr S."/>
            <person name="Marz M."/>
            <person name="Stadler P.F."/>
            <person name="Smith J."/>
            <person name="Kraus R.H."/>
            <person name="Zhao Y."/>
            <person name="Ren L."/>
            <person name="Fei J."/>
            <person name="Morisson M."/>
            <person name="Kaiser P."/>
            <person name="Griffin D.K."/>
            <person name="Rao M."/>
            <person name="Pitel F."/>
            <person name="Wang J."/>
            <person name="Li N."/>
        </authorList>
    </citation>
    <scope>NUCLEOTIDE SEQUENCE [LARGE SCALE GENOMIC DNA]</scope>
</reference>
<protein>
    <submittedName>
        <fullName evidence="2">Uncharacterized protein</fullName>
    </submittedName>
</protein>
<proteinExistence type="predicted"/>
<organism evidence="2 3">
    <name type="scientific">Anas platyrhynchos</name>
    <name type="common">Mallard</name>
    <name type="synonym">Anas boschas</name>
    <dbReference type="NCBI Taxonomy" id="8839"/>
    <lineage>
        <taxon>Eukaryota</taxon>
        <taxon>Metazoa</taxon>
        <taxon>Chordata</taxon>
        <taxon>Craniata</taxon>
        <taxon>Vertebrata</taxon>
        <taxon>Euteleostomi</taxon>
        <taxon>Archelosauria</taxon>
        <taxon>Archosauria</taxon>
        <taxon>Dinosauria</taxon>
        <taxon>Saurischia</taxon>
        <taxon>Theropoda</taxon>
        <taxon>Coelurosauria</taxon>
        <taxon>Aves</taxon>
        <taxon>Neognathae</taxon>
        <taxon>Galloanserae</taxon>
        <taxon>Anseriformes</taxon>
        <taxon>Anatidae</taxon>
        <taxon>Anatinae</taxon>
        <taxon>Anas</taxon>
    </lineage>
</organism>
<accession>R0LB79</accession>
<dbReference type="AlphaFoldDB" id="R0LB79"/>
<dbReference type="Proteomes" id="UP000296049">
    <property type="component" value="Unassembled WGS sequence"/>
</dbReference>
<evidence type="ECO:0000256" key="1">
    <source>
        <dbReference type="SAM" id="MobiDB-lite"/>
    </source>
</evidence>
<evidence type="ECO:0000313" key="2">
    <source>
        <dbReference type="EMBL" id="EOA97532.1"/>
    </source>
</evidence>
<feature type="region of interest" description="Disordered" evidence="1">
    <location>
        <begin position="87"/>
        <end position="111"/>
    </location>
</feature>
<keyword evidence="3" id="KW-1185">Reference proteome</keyword>
<sequence length="220" mass="23527">MSGRCMCSSWRQGPAVPSPWMASLLGAPSDASPHAAAPCRSQTWASNPTAHGHRPFKLLTQQPYLPLLVQIRLLLLCREGLLEQRCERGAQGTAATRSKVTSEEQAKQPFDAMSTSSIKYPGGEEAMLPAPTPDLSSPPSSDIIPAYVFPFHPFCKNISPPSTKGRDRHSSTVSGWECAPNFMLPGSASSEHIQESQSSALLALGSDLQSACSTDIGDCM</sequence>
<evidence type="ECO:0000313" key="3">
    <source>
        <dbReference type="Proteomes" id="UP000296049"/>
    </source>
</evidence>
<name>R0LB79_ANAPL</name>
<gene>
    <name evidence="2" type="ORF">Anapl_16183</name>
</gene>
<dbReference type="EMBL" id="KB743655">
    <property type="protein sequence ID" value="EOA97532.1"/>
    <property type="molecule type" value="Genomic_DNA"/>
</dbReference>